<evidence type="ECO:0000256" key="1">
    <source>
        <dbReference type="ARBA" id="ARBA00022737"/>
    </source>
</evidence>
<feature type="domain" description="N-acetyltransferase" evidence="2">
    <location>
        <begin position="1"/>
        <end position="138"/>
    </location>
</feature>
<name>A0A1J6WXP7_9BACI</name>
<reference evidence="3 4" key="1">
    <citation type="submission" date="2016-09" db="EMBL/GenBank/DDBJ databases">
        <title>Bacillus aquimaris SAMM genome sequence reveals colonization and biosurfactant production capacities.</title>
        <authorList>
            <person name="Waghmode S.R."/>
            <person name="Suryavanshi M.V."/>
        </authorList>
    </citation>
    <scope>NUCLEOTIDE SEQUENCE [LARGE SCALE GENOMIC DNA]</scope>
    <source>
        <strain evidence="3 4">SAMM</strain>
    </source>
</reference>
<dbReference type="CDD" id="cd04301">
    <property type="entry name" value="NAT_SF"/>
    <property type="match status" value="1"/>
</dbReference>
<keyword evidence="1" id="KW-0677">Repeat</keyword>
<dbReference type="InterPro" id="IPR000182">
    <property type="entry name" value="GNAT_dom"/>
</dbReference>
<dbReference type="Pfam" id="PF13599">
    <property type="entry name" value="Pentapeptide_4"/>
    <property type="match status" value="1"/>
</dbReference>
<dbReference type="PROSITE" id="PS51186">
    <property type="entry name" value="GNAT"/>
    <property type="match status" value="1"/>
</dbReference>
<dbReference type="SUPFAM" id="SSF55729">
    <property type="entry name" value="Acyl-CoA N-acyltransferases (Nat)"/>
    <property type="match status" value="1"/>
</dbReference>
<dbReference type="Pfam" id="PF00805">
    <property type="entry name" value="Pentapeptide"/>
    <property type="match status" value="1"/>
</dbReference>
<dbReference type="OrthoDB" id="9786032at2"/>
<evidence type="ECO:0000313" key="4">
    <source>
        <dbReference type="Proteomes" id="UP000182062"/>
    </source>
</evidence>
<keyword evidence="4" id="KW-1185">Reference proteome</keyword>
<sequence>MKKTFDREASRWLENEKNSLDYNIQPPGYDSVKKNEYMISELEAFIISAGGKPSGGIFVTISGKSYGRIDRIFIHPDHQGKGIGSKAIKLIEERYPNVRIWHLETSAKQISNHYFYEKMGYSKTFESLEEYSYEKLIEVKLDDQKLLKNEDLSHRIYEHCSLSHSEYYGVNMEESSVSNSNLKGIHVSNCNMSEVKFQNINLTHSLIADLNLSKSEFAHLSLSGVTFTNTDLGEEGEPVSFEGCNLQGSKFINCDLKGIEISDSDLSGMKINDIPVKDLLDAYKRVSNT</sequence>
<evidence type="ECO:0000259" key="2">
    <source>
        <dbReference type="PROSITE" id="PS51186"/>
    </source>
</evidence>
<accession>A0A1J6WXP7</accession>
<dbReference type="Gene3D" id="3.40.630.30">
    <property type="match status" value="1"/>
</dbReference>
<comment type="caution">
    <text evidence="3">The sequence shown here is derived from an EMBL/GenBank/DDBJ whole genome shotgun (WGS) entry which is preliminary data.</text>
</comment>
<evidence type="ECO:0000313" key="3">
    <source>
        <dbReference type="EMBL" id="OIU72623.1"/>
    </source>
</evidence>
<keyword evidence="3" id="KW-0808">Transferase</keyword>
<dbReference type="PANTHER" id="PTHR47485">
    <property type="entry name" value="THYLAKOID LUMENAL 17.4 KDA PROTEIN, CHLOROPLASTIC"/>
    <property type="match status" value="1"/>
</dbReference>
<proteinExistence type="predicted"/>
<dbReference type="GO" id="GO:0016747">
    <property type="term" value="F:acyltransferase activity, transferring groups other than amino-acyl groups"/>
    <property type="evidence" value="ECO:0007669"/>
    <property type="project" value="InterPro"/>
</dbReference>
<dbReference type="Gene3D" id="2.160.20.80">
    <property type="entry name" value="E3 ubiquitin-protein ligase SopA"/>
    <property type="match status" value="1"/>
</dbReference>
<dbReference type="AlphaFoldDB" id="A0A1J6WXP7"/>
<protein>
    <submittedName>
        <fullName evidence="3">GNAT family N-acetyltransferase</fullName>
    </submittedName>
</protein>
<dbReference type="SUPFAM" id="SSF141571">
    <property type="entry name" value="Pentapeptide repeat-like"/>
    <property type="match status" value="1"/>
</dbReference>
<dbReference type="Proteomes" id="UP000182062">
    <property type="component" value="Unassembled WGS sequence"/>
</dbReference>
<dbReference type="InterPro" id="IPR016181">
    <property type="entry name" value="Acyl_CoA_acyltransferase"/>
</dbReference>
<dbReference type="EMBL" id="MINN01000074">
    <property type="protein sequence ID" value="OIU72623.1"/>
    <property type="molecule type" value="Genomic_DNA"/>
</dbReference>
<dbReference type="PANTHER" id="PTHR47485:SF1">
    <property type="entry name" value="THYLAKOID LUMENAL 17.4 KDA PROTEIN, CHLOROPLASTIC"/>
    <property type="match status" value="1"/>
</dbReference>
<organism evidence="3 4">
    <name type="scientific">Rossellomorea aquimaris</name>
    <dbReference type="NCBI Taxonomy" id="189382"/>
    <lineage>
        <taxon>Bacteria</taxon>
        <taxon>Bacillati</taxon>
        <taxon>Bacillota</taxon>
        <taxon>Bacilli</taxon>
        <taxon>Bacillales</taxon>
        <taxon>Bacillaceae</taxon>
        <taxon>Rossellomorea</taxon>
    </lineage>
</organism>
<gene>
    <name evidence="3" type="ORF">BHE18_05390</name>
</gene>
<dbReference type="RefSeq" id="WP_071618265.1">
    <property type="nucleotide sequence ID" value="NZ_MINN01000074.1"/>
</dbReference>
<dbReference type="Pfam" id="PF00583">
    <property type="entry name" value="Acetyltransf_1"/>
    <property type="match status" value="1"/>
</dbReference>
<dbReference type="InterPro" id="IPR001646">
    <property type="entry name" value="5peptide_repeat"/>
</dbReference>